<evidence type="ECO:0000313" key="1">
    <source>
        <dbReference type="EMBL" id="CAG2215735.1"/>
    </source>
</evidence>
<comment type="caution">
    <text evidence="1">The sequence shown here is derived from an EMBL/GenBank/DDBJ whole genome shotgun (WGS) entry which is preliminary data.</text>
</comment>
<name>A0A8S3S3G2_MYTED</name>
<gene>
    <name evidence="1" type="ORF">MEDL_29498</name>
</gene>
<dbReference type="EMBL" id="CAJPWZ010001453">
    <property type="protein sequence ID" value="CAG2215735.1"/>
    <property type="molecule type" value="Genomic_DNA"/>
</dbReference>
<protein>
    <submittedName>
        <fullName evidence="1">Uncharacterized protein</fullName>
    </submittedName>
</protein>
<organism evidence="1 2">
    <name type="scientific">Mytilus edulis</name>
    <name type="common">Blue mussel</name>
    <dbReference type="NCBI Taxonomy" id="6550"/>
    <lineage>
        <taxon>Eukaryota</taxon>
        <taxon>Metazoa</taxon>
        <taxon>Spiralia</taxon>
        <taxon>Lophotrochozoa</taxon>
        <taxon>Mollusca</taxon>
        <taxon>Bivalvia</taxon>
        <taxon>Autobranchia</taxon>
        <taxon>Pteriomorphia</taxon>
        <taxon>Mytilida</taxon>
        <taxon>Mytiloidea</taxon>
        <taxon>Mytilidae</taxon>
        <taxon>Mytilinae</taxon>
        <taxon>Mytilus</taxon>
    </lineage>
</organism>
<dbReference type="Proteomes" id="UP000683360">
    <property type="component" value="Unassembled WGS sequence"/>
</dbReference>
<dbReference type="AlphaFoldDB" id="A0A8S3S3G2"/>
<sequence>MVVGLLANKDASSSSSNSPSSQKSNYDFASAYQATYGHITPISSVNAKQTFHRQVNTSKGIVFAEDLPKLDYVSTSLRKQILEVVLLVIKTIHYEEVISSSDEYVPTKSDVSNSDSSSCINVSEEFSDGFEVVKSRKRRRCKKINDYSRHMDSKLSMDSKDVIYALNSKIATMTRAVRTKRSPEAQLEDQ</sequence>
<reference evidence="1" key="1">
    <citation type="submission" date="2021-03" db="EMBL/GenBank/DDBJ databases">
        <authorList>
            <person name="Bekaert M."/>
        </authorList>
    </citation>
    <scope>NUCLEOTIDE SEQUENCE</scope>
</reference>
<keyword evidence="2" id="KW-1185">Reference proteome</keyword>
<accession>A0A8S3S3G2</accession>
<evidence type="ECO:0000313" key="2">
    <source>
        <dbReference type="Proteomes" id="UP000683360"/>
    </source>
</evidence>
<proteinExistence type="predicted"/>